<dbReference type="GO" id="GO:1990904">
    <property type="term" value="C:ribonucleoprotein complex"/>
    <property type="evidence" value="ECO:0007669"/>
    <property type="project" value="UniProtKB-KW"/>
</dbReference>
<evidence type="ECO:0000313" key="11">
    <source>
        <dbReference type="Proteomes" id="UP000287447"/>
    </source>
</evidence>
<comment type="similarity">
    <text evidence="1 7">Belongs to the bacterial ribosomal protein bL9 family.</text>
</comment>
<dbReference type="InterPro" id="IPR036935">
    <property type="entry name" value="Ribosomal_bL9_N_sf"/>
</dbReference>
<accession>A0A437QVK7</accession>
<dbReference type="GO" id="GO:0003735">
    <property type="term" value="F:structural constituent of ribosome"/>
    <property type="evidence" value="ECO:0007669"/>
    <property type="project" value="InterPro"/>
</dbReference>
<sequence length="216" mass="23325">MQIILLERVEKLGQMGDQVNVKPGFARNYLLPHGKALRATPDNIKRFETERAQLEAQNLERRKEAEAVGKKMADLSVIIVRAASEAGHLYGSVNARDIADAVTAGGFSVTRGQIILDKPIKTLGIFDLRIRLHPEVTEVVKVNVAQSEEEAQAQADRVARGEPAVLTAALQDQQEAAQIAAEHAEAMAEAAAANEAAEEGEALEEDAPEGNEDETV</sequence>
<dbReference type="EMBL" id="SADE01000001">
    <property type="protein sequence ID" value="RVU38466.1"/>
    <property type="molecule type" value="Genomic_DNA"/>
</dbReference>
<keyword evidence="5 7" id="KW-0687">Ribonucleoprotein</keyword>
<evidence type="ECO:0000259" key="9">
    <source>
        <dbReference type="PROSITE" id="PS00651"/>
    </source>
</evidence>
<gene>
    <name evidence="7" type="primary">rplI</name>
    <name evidence="10" type="ORF">EOI86_04050</name>
</gene>
<proteinExistence type="inferred from homology"/>
<evidence type="ECO:0000313" key="10">
    <source>
        <dbReference type="EMBL" id="RVU38466.1"/>
    </source>
</evidence>
<dbReference type="RefSeq" id="WP_127763837.1">
    <property type="nucleotide sequence ID" value="NZ_SADE01000001.1"/>
</dbReference>
<dbReference type="InterPro" id="IPR020070">
    <property type="entry name" value="Ribosomal_bL9_N"/>
</dbReference>
<comment type="caution">
    <text evidence="10">The sequence shown here is derived from an EMBL/GenBank/DDBJ whole genome shotgun (WGS) entry which is preliminary data.</text>
</comment>
<evidence type="ECO:0000256" key="5">
    <source>
        <dbReference type="ARBA" id="ARBA00023274"/>
    </source>
</evidence>
<dbReference type="Gene3D" id="3.10.430.100">
    <property type="entry name" value="Ribosomal protein L9, C-terminal domain"/>
    <property type="match status" value="1"/>
</dbReference>
<protein>
    <recommendedName>
        <fullName evidence="6 7">Large ribosomal subunit protein bL9</fullName>
    </recommendedName>
</protein>
<name>A0A437QVK7_9PROT</name>
<dbReference type="InterPro" id="IPR020594">
    <property type="entry name" value="Ribosomal_bL9_bac/chp"/>
</dbReference>
<dbReference type="InterPro" id="IPR020069">
    <property type="entry name" value="Ribosomal_bL9_C"/>
</dbReference>
<evidence type="ECO:0000256" key="4">
    <source>
        <dbReference type="ARBA" id="ARBA00022980"/>
    </source>
</evidence>
<dbReference type="HAMAP" id="MF_00503">
    <property type="entry name" value="Ribosomal_bL9"/>
    <property type="match status" value="1"/>
</dbReference>
<dbReference type="NCBIfam" id="TIGR00158">
    <property type="entry name" value="L9"/>
    <property type="match status" value="1"/>
</dbReference>
<reference evidence="11" key="1">
    <citation type="submission" date="2019-01" db="EMBL/GenBank/DDBJ databases">
        <title>Gri0909 isolated from a small marine red alga.</title>
        <authorList>
            <person name="Kim J."/>
            <person name="Jeong S.E."/>
            <person name="Jeon C.O."/>
        </authorList>
    </citation>
    <scope>NUCLEOTIDE SEQUENCE [LARGE SCALE GENOMIC DNA]</scope>
    <source>
        <strain evidence="11">Gri0909</strain>
    </source>
</reference>
<dbReference type="Proteomes" id="UP000287447">
    <property type="component" value="Unassembled WGS sequence"/>
</dbReference>
<evidence type="ECO:0000256" key="6">
    <source>
        <dbReference type="ARBA" id="ARBA00035292"/>
    </source>
</evidence>
<dbReference type="InterPro" id="IPR009027">
    <property type="entry name" value="Ribosomal_bL9/RNase_H1_N"/>
</dbReference>
<dbReference type="Pfam" id="PF01281">
    <property type="entry name" value="Ribosomal_L9_N"/>
    <property type="match status" value="1"/>
</dbReference>
<organism evidence="10 11">
    <name type="scientific">Hwanghaeella grinnelliae</name>
    <dbReference type="NCBI Taxonomy" id="2500179"/>
    <lineage>
        <taxon>Bacteria</taxon>
        <taxon>Pseudomonadati</taxon>
        <taxon>Pseudomonadota</taxon>
        <taxon>Alphaproteobacteria</taxon>
        <taxon>Rhodospirillales</taxon>
        <taxon>Rhodospirillaceae</taxon>
        <taxon>Hwanghaeella</taxon>
    </lineage>
</organism>
<dbReference type="AlphaFoldDB" id="A0A437QVK7"/>
<keyword evidence="4 7" id="KW-0689">Ribosomal protein</keyword>
<keyword evidence="11" id="KW-1185">Reference proteome</keyword>
<keyword evidence="2 7" id="KW-0699">rRNA-binding</keyword>
<dbReference type="OrthoDB" id="9788336at2"/>
<evidence type="ECO:0000256" key="8">
    <source>
        <dbReference type="SAM" id="MobiDB-lite"/>
    </source>
</evidence>
<feature type="region of interest" description="Disordered" evidence="8">
    <location>
        <begin position="187"/>
        <end position="216"/>
    </location>
</feature>
<dbReference type="Gene3D" id="3.40.5.10">
    <property type="entry name" value="Ribosomal protein L9, N-terminal domain"/>
    <property type="match status" value="1"/>
</dbReference>
<dbReference type="PANTHER" id="PTHR21368">
    <property type="entry name" value="50S RIBOSOMAL PROTEIN L9"/>
    <property type="match status" value="1"/>
</dbReference>
<comment type="function">
    <text evidence="7">Binds to the 23S rRNA.</text>
</comment>
<feature type="domain" description="Ribosomal protein L9" evidence="9">
    <location>
        <begin position="13"/>
        <end position="40"/>
    </location>
</feature>
<dbReference type="GO" id="GO:0019843">
    <property type="term" value="F:rRNA binding"/>
    <property type="evidence" value="ECO:0007669"/>
    <property type="project" value="UniProtKB-UniRule"/>
</dbReference>
<dbReference type="GO" id="GO:0006412">
    <property type="term" value="P:translation"/>
    <property type="evidence" value="ECO:0007669"/>
    <property type="project" value="UniProtKB-UniRule"/>
</dbReference>
<keyword evidence="3 7" id="KW-0694">RNA-binding</keyword>
<dbReference type="InterPro" id="IPR000244">
    <property type="entry name" value="Ribosomal_bL9"/>
</dbReference>
<evidence type="ECO:0000256" key="1">
    <source>
        <dbReference type="ARBA" id="ARBA00010605"/>
    </source>
</evidence>
<evidence type="ECO:0000256" key="7">
    <source>
        <dbReference type="HAMAP-Rule" id="MF_00503"/>
    </source>
</evidence>
<dbReference type="InterPro" id="IPR036791">
    <property type="entry name" value="Ribosomal_bL9_C_sf"/>
</dbReference>
<evidence type="ECO:0000256" key="2">
    <source>
        <dbReference type="ARBA" id="ARBA00022730"/>
    </source>
</evidence>
<dbReference type="GO" id="GO:0005840">
    <property type="term" value="C:ribosome"/>
    <property type="evidence" value="ECO:0007669"/>
    <property type="project" value="UniProtKB-KW"/>
</dbReference>
<dbReference type="Pfam" id="PF03948">
    <property type="entry name" value="Ribosomal_L9_C"/>
    <property type="match status" value="1"/>
</dbReference>
<dbReference type="PROSITE" id="PS00651">
    <property type="entry name" value="RIBOSOMAL_L9"/>
    <property type="match status" value="1"/>
</dbReference>
<evidence type="ECO:0000256" key="3">
    <source>
        <dbReference type="ARBA" id="ARBA00022884"/>
    </source>
</evidence>
<dbReference type="SUPFAM" id="SSF55653">
    <property type="entry name" value="Ribosomal protein L9 C-domain"/>
    <property type="match status" value="1"/>
</dbReference>
<feature type="compositionally biased region" description="Acidic residues" evidence="8">
    <location>
        <begin position="196"/>
        <end position="216"/>
    </location>
</feature>
<dbReference type="SUPFAM" id="SSF55658">
    <property type="entry name" value="L9 N-domain-like"/>
    <property type="match status" value="1"/>
</dbReference>